<accession>A0A2D2B038</accession>
<dbReference type="AlphaFoldDB" id="A0A2D2B038"/>
<evidence type="ECO:0000313" key="2">
    <source>
        <dbReference type="EMBL" id="ATQ43547.1"/>
    </source>
</evidence>
<dbReference type="RefSeq" id="WP_099622796.1">
    <property type="nucleotide sequence ID" value="NZ_CP024201.1"/>
</dbReference>
<dbReference type="KEGG" id="cmb:CSW64_14610"/>
<keyword evidence="1" id="KW-0812">Transmembrane</keyword>
<dbReference type="Proteomes" id="UP000228945">
    <property type="component" value="Chromosome"/>
</dbReference>
<evidence type="ECO:0000256" key="1">
    <source>
        <dbReference type="SAM" id="Phobius"/>
    </source>
</evidence>
<dbReference type="OrthoDB" id="7620198at2"/>
<organism evidence="2 3">
    <name type="scientific">Caulobacter mirabilis</name>
    <dbReference type="NCBI Taxonomy" id="69666"/>
    <lineage>
        <taxon>Bacteria</taxon>
        <taxon>Pseudomonadati</taxon>
        <taxon>Pseudomonadota</taxon>
        <taxon>Alphaproteobacteria</taxon>
        <taxon>Caulobacterales</taxon>
        <taxon>Caulobacteraceae</taxon>
        <taxon>Caulobacter</taxon>
    </lineage>
</organism>
<proteinExistence type="predicted"/>
<feature type="transmembrane region" description="Helical" evidence="1">
    <location>
        <begin position="118"/>
        <end position="136"/>
    </location>
</feature>
<name>A0A2D2B038_9CAUL</name>
<keyword evidence="1" id="KW-0472">Membrane</keyword>
<feature type="transmembrane region" description="Helical" evidence="1">
    <location>
        <begin position="12"/>
        <end position="34"/>
    </location>
</feature>
<protein>
    <submittedName>
        <fullName evidence="2">Uncharacterized protein</fullName>
    </submittedName>
</protein>
<reference evidence="2 3" key="1">
    <citation type="submission" date="2017-10" db="EMBL/GenBank/DDBJ databases">
        <title>Genome sequence of Caulobacter mirabilis FWC38.</title>
        <authorList>
            <person name="Fiebig A."/>
            <person name="Crosson S."/>
        </authorList>
    </citation>
    <scope>NUCLEOTIDE SEQUENCE [LARGE SCALE GENOMIC DNA]</scope>
    <source>
        <strain evidence="2 3">FWC 38</strain>
    </source>
</reference>
<evidence type="ECO:0000313" key="3">
    <source>
        <dbReference type="Proteomes" id="UP000228945"/>
    </source>
</evidence>
<keyword evidence="1" id="KW-1133">Transmembrane helix</keyword>
<dbReference type="EMBL" id="CP024201">
    <property type="protein sequence ID" value="ATQ43547.1"/>
    <property type="molecule type" value="Genomic_DNA"/>
</dbReference>
<gene>
    <name evidence="2" type="ORF">CSW64_14610</name>
</gene>
<sequence>MELITLAGGGLTGGALGAAFGALGSILNRGLAIFEAREKRKDRQLELTHEKERWDHDLRMAAEARTGQAEASRQALAKTEADGRWTGLAESLRAEAALAQSWPWVAAVRALTRPALTLLLWLLFALLFLSALAGGLREDAAAGVVSTAVETIAFSASTALAWWFGDRAPRREG</sequence>
<feature type="transmembrane region" description="Helical" evidence="1">
    <location>
        <begin position="142"/>
        <end position="164"/>
    </location>
</feature>
<keyword evidence="3" id="KW-1185">Reference proteome</keyword>